<sequence length="421" mass="44011">MGIGMRSFWLDGAFGITSRLKWQPKPKRSQALPKGNATAKCQSLGTGLMLALSLGVVLHAAPVMAQQAPVVGTTAVVSKDIAESAEFTGRVEAVDRVDILARVSGFLLSVGFQEGQRVAKGQTLFEIEPDSYKADIAQIEGQIGSAQAEKTLADLEVARQQELYDRKVSALNILQQAQAQQGKIAGQLQQLQGALQNAELNLSYATIAAPFDGRVGLTDMSIGAFVSPQSGALVTITSVDPIHVTFPVPEAELLNYIARGTGGPGGPPLGVHITLSNGQVYPQAGAIEVVDPQVQEGTDTVRVRATFPNPDGLLRDGQLVRVTLTQDAGTQSLTVPAQALQRDQGGYFVLVVGPENKVEKRVVTFGRLAGAEVVISGGVRAGEQVITEGAQRARPGATVTPQPASAAPVTGSPSAPTKTAE</sequence>
<dbReference type="EMBL" id="WMIE01000001">
    <property type="protein sequence ID" value="MTH76553.1"/>
    <property type="molecule type" value="Genomic_DNA"/>
</dbReference>
<dbReference type="Gene3D" id="2.40.30.170">
    <property type="match status" value="1"/>
</dbReference>
<feature type="compositionally biased region" description="Polar residues" evidence="3">
    <location>
        <begin position="411"/>
        <end position="421"/>
    </location>
</feature>
<feature type="domain" description="Multidrug resistance protein MdtA-like barrel-sandwich hybrid" evidence="5">
    <location>
        <begin position="96"/>
        <end position="235"/>
    </location>
</feature>
<dbReference type="GO" id="GO:0005886">
    <property type="term" value="C:plasma membrane"/>
    <property type="evidence" value="ECO:0007669"/>
    <property type="project" value="TreeGrafter"/>
</dbReference>
<evidence type="ECO:0000256" key="3">
    <source>
        <dbReference type="SAM" id="MobiDB-lite"/>
    </source>
</evidence>
<dbReference type="InterPro" id="IPR058626">
    <property type="entry name" value="MdtA-like_b-barrel"/>
</dbReference>
<gene>
    <name evidence="8" type="ORF">GL286_02290</name>
</gene>
<dbReference type="AlphaFoldDB" id="A0A6L6J345"/>
<feature type="domain" description="Multidrug resistance protein MdtA-like beta-barrel" evidence="6">
    <location>
        <begin position="241"/>
        <end position="327"/>
    </location>
</feature>
<comment type="subcellular location">
    <subcellularLocation>
        <location evidence="1">Cell envelope</location>
    </subcellularLocation>
</comment>
<dbReference type="Gene3D" id="2.40.420.20">
    <property type="match status" value="1"/>
</dbReference>
<dbReference type="Pfam" id="PF25944">
    <property type="entry name" value="Beta-barrel_RND"/>
    <property type="match status" value="1"/>
</dbReference>
<dbReference type="InterPro" id="IPR006143">
    <property type="entry name" value="RND_pump_MFP"/>
</dbReference>
<dbReference type="Gene3D" id="2.40.50.100">
    <property type="match status" value="1"/>
</dbReference>
<comment type="similarity">
    <text evidence="2">Belongs to the membrane fusion protein (MFP) (TC 8.A.1) family.</text>
</comment>
<dbReference type="NCBIfam" id="TIGR01730">
    <property type="entry name" value="RND_mfp"/>
    <property type="match status" value="1"/>
</dbReference>
<dbReference type="PANTHER" id="PTHR30158">
    <property type="entry name" value="ACRA/E-RELATED COMPONENT OF DRUG EFFLUX TRANSPORTER"/>
    <property type="match status" value="1"/>
</dbReference>
<dbReference type="GO" id="GO:0046677">
    <property type="term" value="P:response to antibiotic"/>
    <property type="evidence" value="ECO:0007669"/>
    <property type="project" value="TreeGrafter"/>
</dbReference>
<dbReference type="Gene3D" id="1.10.287.470">
    <property type="entry name" value="Helix hairpin bin"/>
    <property type="match status" value="1"/>
</dbReference>
<evidence type="ECO:0000313" key="8">
    <source>
        <dbReference type="EMBL" id="MTH76553.1"/>
    </source>
</evidence>
<dbReference type="Proteomes" id="UP000478183">
    <property type="component" value="Unassembled WGS sequence"/>
</dbReference>
<name>A0A6L6J345_9RHOB</name>
<evidence type="ECO:0000259" key="7">
    <source>
        <dbReference type="Pfam" id="PF25967"/>
    </source>
</evidence>
<feature type="domain" description="Multidrug resistance protein MdtA-like alpha-helical hairpin" evidence="4">
    <location>
        <begin position="136"/>
        <end position="205"/>
    </location>
</feature>
<dbReference type="InterPro" id="IPR058624">
    <property type="entry name" value="MdtA-like_HH"/>
</dbReference>
<feature type="region of interest" description="Disordered" evidence="3">
    <location>
        <begin position="389"/>
        <end position="421"/>
    </location>
</feature>
<dbReference type="GO" id="GO:0022857">
    <property type="term" value="F:transmembrane transporter activity"/>
    <property type="evidence" value="ECO:0007669"/>
    <property type="project" value="InterPro"/>
</dbReference>
<dbReference type="InterPro" id="IPR058625">
    <property type="entry name" value="MdtA-like_BSH"/>
</dbReference>
<dbReference type="GO" id="GO:0030313">
    <property type="term" value="C:cell envelope"/>
    <property type="evidence" value="ECO:0007669"/>
    <property type="project" value="UniProtKB-SubCell"/>
</dbReference>
<dbReference type="PANTHER" id="PTHR30158:SF3">
    <property type="entry name" value="MULTIDRUG EFFLUX PUMP SUBUNIT ACRA-RELATED"/>
    <property type="match status" value="1"/>
</dbReference>
<feature type="domain" description="Multidrug resistance protein MdtA-like C-terminal permuted SH3" evidence="7">
    <location>
        <begin position="332"/>
        <end position="392"/>
    </location>
</feature>
<evidence type="ECO:0000313" key="9">
    <source>
        <dbReference type="Proteomes" id="UP000478183"/>
    </source>
</evidence>
<accession>A0A6L6J345</accession>
<organism evidence="8 9">
    <name type="scientific">Paracoccus aestuariivivens</name>
    <dbReference type="NCBI Taxonomy" id="1820333"/>
    <lineage>
        <taxon>Bacteria</taxon>
        <taxon>Pseudomonadati</taxon>
        <taxon>Pseudomonadota</taxon>
        <taxon>Alphaproteobacteria</taxon>
        <taxon>Rhodobacterales</taxon>
        <taxon>Paracoccaceae</taxon>
        <taxon>Paracoccus</taxon>
    </lineage>
</organism>
<evidence type="ECO:0000259" key="6">
    <source>
        <dbReference type="Pfam" id="PF25944"/>
    </source>
</evidence>
<dbReference type="OrthoDB" id="9816569at2"/>
<evidence type="ECO:0000259" key="5">
    <source>
        <dbReference type="Pfam" id="PF25917"/>
    </source>
</evidence>
<protein>
    <submittedName>
        <fullName evidence="8">Efflux RND transporter periplasmic adaptor subunit</fullName>
    </submittedName>
</protein>
<proteinExistence type="inferred from homology"/>
<evidence type="ECO:0000256" key="1">
    <source>
        <dbReference type="ARBA" id="ARBA00004196"/>
    </source>
</evidence>
<evidence type="ECO:0000259" key="4">
    <source>
        <dbReference type="Pfam" id="PF25876"/>
    </source>
</evidence>
<keyword evidence="9" id="KW-1185">Reference proteome</keyword>
<dbReference type="Pfam" id="PF25876">
    <property type="entry name" value="HH_MFP_RND"/>
    <property type="match status" value="1"/>
</dbReference>
<dbReference type="Pfam" id="PF25917">
    <property type="entry name" value="BSH_RND"/>
    <property type="match status" value="1"/>
</dbReference>
<dbReference type="InterPro" id="IPR058627">
    <property type="entry name" value="MdtA-like_C"/>
</dbReference>
<evidence type="ECO:0000256" key="2">
    <source>
        <dbReference type="ARBA" id="ARBA00009477"/>
    </source>
</evidence>
<comment type="caution">
    <text evidence="8">The sequence shown here is derived from an EMBL/GenBank/DDBJ whole genome shotgun (WGS) entry which is preliminary data.</text>
</comment>
<dbReference type="SUPFAM" id="SSF111369">
    <property type="entry name" value="HlyD-like secretion proteins"/>
    <property type="match status" value="1"/>
</dbReference>
<dbReference type="Pfam" id="PF25967">
    <property type="entry name" value="RND-MFP_C"/>
    <property type="match status" value="1"/>
</dbReference>
<reference evidence="8 9" key="1">
    <citation type="submission" date="2019-11" db="EMBL/GenBank/DDBJ databases">
        <authorList>
            <person name="Dong K."/>
        </authorList>
    </citation>
    <scope>NUCLEOTIDE SEQUENCE [LARGE SCALE GENOMIC DNA]</scope>
    <source>
        <strain evidence="8 9">NBRC 111993</strain>
    </source>
</reference>